<comment type="caution">
    <text evidence="2">The sequence shown here is derived from an EMBL/GenBank/DDBJ whole genome shotgun (WGS) entry which is preliminary data.</text>
</comment>
<dbReference type="PANTHER" id="PTHR33570:SF2">
    <property type="entry name" value="CARBOXYMUCONOLACTONE DECARBOXYLASE-LIKE DOMAIN-CONTAINING PROTEIN"/>
    <property type="match status" value="1"/>
</dbReference>
<gene>
    <name evidence="2" type="ORF">AMD01_03730</name>
</gene>
<dbReference type="Proteomes" id="UP000037558">
    <property type="component" value="Unassembled WGS sequence"/>
</dbReference>
<dbReference type="InterPro" id="IPR029032">
    <property type="entry name" value="AhpD-like"/>
</dbReference>
<evidence type="ECO:0000313" key="2">
    <source>
        <dbReference type="EMBL" id="KOO50853.1"/>
    </source>
</evidence>
<dbReference type="AlphaFoldDB" id="A0A0M0LJG7"/>
<dbReference type="Gene3D" id="1.20.1290.10">
    <property type="entry name" value="AhpD-like"/>
    <property type="match status" value="1"/>
</dbReference>
<evidence type="ECO:0000313" key="3">
    <source>
        <dbReference type="Proteomes" id="UP000037558"/>
    </source>
</evidence>
<name>A0A0M0LJG7_9BACI</name>
<protein>
    <submittedName>
        <fullName evidence="2">4-carboxymuconolactone decarboxylase</fullName>
    </submittedName>
</protein>
<dbReference type="PATRIC" id="fig|284581.3.peg.1046"/>
<proteinExistence type="predicted"/>
<dbReference type="RefSeq" id="WP_053400027.1">
    <property type="nucleotide sequence ID" value="NZ_JAMAUM010000003.1"/>
</dbReference>
<organism evidence="2 3">
    <name type="scientific">Priestia koreensis</name>
    <dbReference type="NCBI Taxonomy" id="284581"/>
    <lineage>
        <taxon>Bacteria</taxon>
        <taxon>Bacillati</taxon>
        <taxon>Bacillota</taxon>
        <taxon>Bacilli</taxon>
        <taxon>Bacillales</taxon>
        <taxon>Bacillaceae</taxon>
        <taxon>Priestia</taxon>
    </lineage>
</organism>
<dbReference type="SUPFAM" id="SSF69118">
    <property type="entry name" value="AhpD-like"/>
    <property type="match status" value="1"/>
</dbReference>
<keyword evidence="3" id="KW-1185">Reference proteome</keyword>
<feature type="domain" description="Carboxymuconolactone decarboxylase-like" evidence="1">
    <location>
        <begin position="39"/>
        <end position="122"/>
    </location>
</feature>
<dbReference type="STRING" id="284581.AMD01_03730"/>
<dbReference type="PANTHER" id="PTHR33570">
    <property type="entry name" value="4-CARBOXYMUCONOLACTONE DECARBOXYLASE FAMILY PROTEIN"/>
    <property type="match status" value="1"/>
</dbReference>
<dbReference type="GO" id="GO:0051920">
    <property type="term" value="F:peroxiredoxin activity"/>
    <property type="evidence" value="ECO:0007669"/>
    <property type="project" value="InterPro"/>
</dbReference>
<dbReference type="Pfam" id="PF02627">
    <property type="entry name" value="CMD"/>
    <property type="match status" value="1"/>
</dbReference>
<dbReference type="OrthoDB" id="9802489at2"/>
<reference evidence="3" key="1">
    <citation type="submission" date="2015-08" db="EMBL/GenBank/DDBJ databases">
        <title>Fjat-14210 dsm16467.</title>
        <authorList>
            <person name="Liu B."/>
            <person name="Wang J."/>
            <person name="Zhu Y."/>
            <person name="Liu G."/>
            <person name="Chen Q."/>
            <person name="Chen Z."/>
            <person name="Lan J."/>
            <person name="Che J."/>
            <person name="Ge C."/>
            <person name="Shi H."/>
            <person name="Pan Z."/>
            <person name="Liu X."/>
        </authorList>
    </citation>
    <scope>NUCLEOTIDE SEQUENCE [LARGE SCALE GENOMIC DNA]</scope>
    <source>
        <strain evidence="3">DSM 16467</strain>
    </source>
</reference>
<sequence length="134" mass="15134">MEDNRYQEGLDKLMEFTTEDNKDVSTHLKIVDDLKDLAPDVAKFIIEFAYGEIYTREGLDNKQRALAVISSLATQGTEPQLELHINTALTAGLTPKEIVETFTQLIPYTGFPRILNALRVAKKVFEQRHVAVQA</sequence>
<evidence type="ECO:0000259" key="1">
    <source>
        <dbReference type="Pfam" id="PF02627"/>
    </source>
</evidence>
<dbReference type="InterPro" id="IPR052512">
    <property type="entry name" value="4CMD/NDH-1_regulator"/>
</dbReference>
<dbReference type="InterPro" id="IPR003779">
    <property type="entry name" value="CMD-like"/>
</dbReference>
<dbReference type="EMBL" id="LILC01000002">
    <property type="protein sequence ID" value="KOO50853.1"/>
    <property type="molecule type" value="Genomic_DNA"/>
</dbReference>
<accession>A0A0M0LJG7</accession>